<sequence length="223" mass="23586">MAINRSVGRQTVSVAEAHLARVGAEGSARHRHLNALLESSGHNSARDLADAVHLLCSLHGSHPSLVDVACRNAEQGPGRDWLARAAEGFERERLFLVRLTSAVGPLPSTPGAAETEASLNSQRNALEILAASERRGCALGSAAALVSDWWPIRRLLDRAASRAGIDSPAPALPDEASIVAAIEAASDTPASERALAFGGEQLLLQHRGLFDLLEARAEARSDY</sequence>
<organism evidence="1 2">
    <name type="scientific">Sphingomonas telluris</name>
    <dbReference type="NCBI Taxonomy" id="2907998"/>
    <lineage>
        <taxon>Bacteria</taxon>
        <taxon>Pseudomonadati</taxon>
        <taxon>Pseudomonadota</taxon>
        <taxon>Alphaproteobacteria</taxon>
        <taxon>Sphingomonadales</taxon>
        <taxon>Sphingomonadaceae</taxon>
        <taxon>Sphingomonas</taxon>
    </lineage>
</organism>
<evidence type="ECO:0000313" key="2">
    <source>
        <dbReference type="Proteomes" id="UP001203058"/>
    </source>
</evidence>
<keyword evidence="2" id="KW-1185">Reference proteome</keyword>
<dbReference type="InterPro" id="IPR054248">
    <property type="entry name" value="DUF6975"/>
</dbReference>
<name>A0ABS9VKK2_9SPHN</name>
<protein>
    <submittedName>
        <fullName evidence="1">Uncharacterized protein</fullName>
    </submittedName>
</protein>
<evidence type="ECO:0000313" key="1">
    <source>
        <dbReference type="EMBL" id="MCH8615501.1"/>
    </source>
</evidence>
<comment type="caution">
    <text evidence="1">The sequence shown here is derived from an EMBL/GenBank/DDBJ whole genome shotgun (WGS) entry which is preliminary data.</text>
</comment>
<gene>
    <name evidence="1" type="ORF">LZ016_05230</name>
</gene>
<accession>A0ABS9VKK2</accession>
<proteinExistence type="predicted"/>
<reference evidence="1 2" key="1">
    <citation type="submission" date="2022-03" db="EMBL/GenBank/DDBJ databases">
        <authorList>
            <person name="Jo J.-H."/>
            <person name="Im W.-T."/>
        </authorList>
    </citation>
    <scope>NUCLEOTIDE SEQUENCE [LARGE SCALE GENOMIC DNA]</scope>
    <source>
        <strain evidence="1 2">SM33</strain>
    </source>
</reference>
<dbReference type="Proteomes" id="UP001203058">
    <property type="component" value="Unassembled WGS sequence"/>
</dbReference>
<dbReference type="Pfam" id="PF22391">
    <property type="entry name" value="DUF6975"/>
    <property type="match status" value="1"/>
</dbReference>
<dbReference type="RefSeq" id="WP_241446289.1">
    <property type="nucleotide sequence ID" value="NZ_JAKZHW010000001.1"/>
</dbReference>
<dbReference type="EMBL" id="JAKZHW010000001">
    <property type="protein sequence ID" value="MCH8615501.1"/>
    <property type="molecule type" value="Genomic_DNA"/>
</dbReference>